<proteinExistence type="predicted"/>
<keyword evidence="3" id="KW-1185">Reference proteome</keyword>
<evidence type="ECO:0000313" key="3">
    <source>
        <dbReference type="Proteomes" id="UP000499080"/>
    </source>
</evidence>
<dbReference type="EMBL" id="BGPR01000195">
    <property type="protein sequence ID" value="GBM03839.1"/>
    <property type="molecule type" value="Genomic_DNA"/>
</dbReference>
<comment type="caution">
    <text evidence="2">The sequence shown here is derived from an EMBL/GenBank/DDBJ whole genome shotgun (WGS) entry which is preliminary data.</text>
</comment>
<feature type="region of interest" description="Disordered" evidence="1">
    <location>
        <begin position="1"/>
        <end position="25"/>
    </location>
</feature>
<dbReference type="AlphaFoldDB" id="A0A4Y2CI32"/>
<evidence type="ECO:0000313" key="2">
    <source>
        <dbReference type="EMBL" id="GBM03839.1"/>
    </source>
</evidence>
<sequence>MWGPRSPQFPRDQTPNELAESEKRRSRDVVKTTLYYITRRGLKGPCRVDRWVTAQYHWAKTLQELFWDGIRLFESRSDEEDDTPELAPTLQSLLTTLVRGRLTPTYELACNMPHTRQALNGLGIEPGTLRPWTSRPCH</sequence>
<reference evidence="2 3" key="1">
    <citation type="journal article" date="2019" name="Sci. Rep.">
        <title>Orb-weaving spider Araneus ventricosus genome elucidates the spidroin gene catalogue.</title>
        <authorList>
            <person name="Kono N."/>
            <person name="Nakamura H."/>
            <person name="Ohtoshi R."/>
            <person name="Moran D.A.P."/>
            <person name="Shinohara A."/>
            <person name="Yoshida Y."/>
            <person name="Fujiwara M."/>
            <person name="Mori M."/>
            <person name="Tomita M."/>
            <person name="Arakawa K."/>
        </authorList>
    </citation>
    <scope>NUCLEOTIDE SEQUENCE [LARGE SCALE GENOMIC DNA]</scope>
</reference>
<evidence type="ECO:0008006" key="4">
    <source>
        <dbReference type="Google" id="ProtNLM"/>
    </source>
</evidence>
<gene>
    <name evidence="2" type="ORF">AVEN_231311_1</name>
</gene>
<accession>A0A4Y2CI32</accession>
<protein>
    <recommendedName>
        <fullName evidence="4">DUF4817 domain-containing protein</fullName>
    </recommendedName>
</protein>
<organism evidence="2 3">
    <name type="scientific">Araneus ventricosus</name>
    <name type="common">Orbweaver spider</name>
    <name type="synonym">Epeira ventricosa</name>
    <dbReference type="NCBI Taxonomy" id="182803"/>
    <lineage>
        <taxon>Eukaryota</taxon>
        <taxon>Metazoa</taxon>
        <taxon>Ecdysozoa</taxon>
        <taxon>Arthropoda</taxon>
        <taxon>Chelicerata</taxon>
        <taxon>Arachnida</taxon>
        <taxon>Araneae</taxon>
        <taxon>Araneomorphae</taxon>
        <taxon>Entelegynae</taxon>
        <taxon>Araneoidea</taxon>
        <taxon>Araneidae</taxon>
        <taxon>Araneus</taxon>
    </lineage>
</organism>
<name>A0A4Y2CI32_ARAVE</name>
<evidence type="ECO:0000256" key="1">
    <source>
        <dbReference type="SAM" id="MobiDB-lite"/>
    </source>
</evidence>
<dbReference type="Proteomes" id="UP000499080">
    <property type="component" value="Unassembled WGS sequence"/>
</dbReference>